<dbReference type="InterPro" id="IPR001538">
    <property type="entry name" value="Man6P_isomerase-2_C"/>
</dbReference>
<dbReference type="CDD" id="cd02509">
    <property type="entry name" value="GDP-M1P_Guanylyltransferase"/>
    <property type="match status" value="1"/>
</dbReference>
<dbReference type="InterPro" id="IPR054566">
    <property type="entry name" value="ManC/GMP-like_b-helix"/>
</dbReference>
<dbReference type="InterPro" id="IPR051161">
    <property type="entry name" value="Mannose-6P_isomerase_type2"/>
</dbReference>
<protein>
    <recommendedName>
        <fullName evidence="2">mannose-1-phosphate guanylyltransferase</fullName>
        <ecNumber evidence="2">2.7.7.13</ecNumber>
    </recommendedName>
</protein>
<comment type="similarity">
    <text evidence="1 8">Belongs to the mannose-6-phosphate isomerase type 2 family.</text>
</comment>
<evidence type="ECO:0000256" key="2">
    <source>
        <dbReference type="ARBA" id="ARBA00012387"/>
    </source>
</evidence>
<keyword evidence="4 12" id="KW-0548">Nucleotidyltransferase</keyword>
<dbReference type="Gene3D" id="3.90.550.10">
    <property type="entry name" value="Spore Coat Polysaccharide Biosynthesis Protein SpsA, Chain A"/>
    <property type="match status" value="1"/>
</dbReference>
<evidence type="ECO:0000259" key="11">
    <source>
        <dbReference type="Pfam" id="PF22640"/>
    </source>
</evidence>
<dbReference type="Pfam" id="PF22640">
    <property type="entry name" value="ManC_GMP_beta-helix"/>
    <property type="match status" value="1"/>
</dbReference>
<evidence type="ECO:0000256" key="6">
    <source>
        <dbReference type="ARBA" id="ARBA00023134"/>
    </source>
</evidence>
<keyword evidence="3 12" id="KW-0808">Transferase</keyword>
<evidence type="ECO:0000256" key="3">
    <source>
        <dbReference type="ARBA" id="ARBA00022679"/>
    </source>
</evidence>
<reference evidence="13" key="1">
    <citation type="submission" date="2016-10" db="EMBL/GenBank/DDBJ databases">
        <authorList>
            <person name="Varghese N."/>
            <person name="Submissions S."/>
        </authorList>
    </citation>
    <scope>NUCLEOTIDE SEQUENCE [LARGE SCALE GENOMIC DNA]</scope>
    <source>
        <strain evidence="13">DSM 13234</strain>
    </source>
</reference>
<organism evidence="12 13">
    <name type="scientific">Magnetospirillum fulvum</name>
    <name type="common">Rhodospirillum fulvum</name>
    <dbReference type="NCBI Taxonomy" id="1082"/>
    <lineage>
        <taxon>Bacteria</taxon>
        <taxon>Pseudomonadati</taxon>
        <taxon>Pseudomonadota</taxon>
        <taxon>Alphaproteobacteria</taxon>
        <taxon>Rhodospirillales</taxon>
        <taxon>Rhodospirillaceae</taxon>
        <taxon>Magnetospirillum</taxon>
    </lineage>
</organism>
<dbReference type="Proteomes" id="UP000182983">
    <property type="component" value="Unassembled WGS sequence"/>
</dbReference>
<dbReference type="GO" id="GO:0016853">
    <property type="term" value="F:isomerase activity"/>
    <property type="evidence" value="ECO:0007669"/>
    <property type="project" value="UniProtKB-KW"/>
</dbReference>
<feature type="domain" description="Nucleotidyl transferase" evidence="9">
    <location>
        <begin position="8"/>
        <end position="286"/>
    </location>
</feature>
<dbReference type="PANTHER" id="PTHR46390:SF1">
    <property type="entry name" value="MANNOSE-1-PHOSPHATE GUANYLYLTRANSFERASE"/>
    <property type="match status" value="1"/>
</dbReference>
<evidence type="ECO:0000259" key="9">
    <source>
        <dbReference type="Pfam" id="PF00483"/>
    </source>
</evidence>
<dbReference type="GO" id="GO:0004475">
    <property type="term" value="F:mannose-1-phosphate guanylyltransferase (GTP) activity"/>
    <property type="evidence" value="ECO:0007669"/>
    <property type="project" value="UniProtKB-EC"/>
</dbReference>
<dbReference type="CDD" id="cd02213">
    <property type="entry name" value="cupin_PMI_typeII_C"/>
    <property type="match status" value="1"/>
</dbReference>
<feature type="domain" description="Mannose-6-phosphate isomerase type II C-terminal" evidence="10">
    <location>
        <begin position="353"/>
        <end position="467"/>
    </location>
</feature>
<keyword evidence="6" id="KW-0342">GTP-binding</keyword>
<dbReference type="InterPro" id="IPR014710">
    <property type="entry name" value="RmlC-like_jellyroll"/>
</dbReference>
<sequence length="485" mass="52616">MADFPIFPVILSGGVGSRLWPISRVSRPKQLLPLCSDHSMLVETALRLSGMPPIVVCSHAHRFMLGEQMRAADIHPQAILLEPMGRNTAAAVAVAAHCALEADPQALLLVMPSDHVIMDTASFRDAVATAAPAAAQGRMVTFGITPTRPETGYGYIKHAAPLPGLDGVLAVDSFVEKPDAETAARYLADGGYVWNAGIFLFSARGVLDELARHAPSVFEATNRAWDAAERDFDFLHLAADAFAACPSVSVDVALMEKTDKAAVVPVDMGWSDVGAWDTLWEIGAKDEGGNVLVGDVVSEDLRNSYVRSEGGRLIAVIGLADVVVVGTDDAVLVTDRAHAQDVKKLVDRMHSEGRKEPTDHSTVYRPWGSYRTVDMGDRFLVKQIVVAPKAALSLQYHHHRAEHWIVVEGTARVICGDESFLLRENESTYIPIGRCHRLENPGLVPLRLIEVQSGGYLGEDDIVRVEDRYGRAAANDHKDKATEVV</sequence>
<dbReference type="NCBIfam" id="TIGR01479">
    <property type="entry name" value="GMP_PMI"/>
    <property type="match status" value="1"/>
</dbReference>
<dbReference type="SUPFAM" id="SSF53448">
    <property type="entry name" value="Nucleotide-diphospho-sugar transferases"/>
    <property type="match status" value="1"/>
</dbReference>
<name>A0A1H6H315_MAGFU</name>
<dbReference type="EC" id="2.7.7.13" evidence="2"/>
<dbReference type="SUPFAM" id="SSF51182">
    <property type="entry name" value="RmlC-like cupins"/>
    <property type="match status" value="1"/>
</dbReference>
<dbReference type="InterPro" id="IPR006375">
    <property type="entry name" value="Man1P_GuaTrfase/Man6P_Isoase"/>
</dbReference>
<dbReference type="RefSeq" id="WP_074765948.1">
    <property type="nucleotide sequence ID" value="NZ_FNWO01000003.1"/>
</dbReference>
<dbReference type="FunFam" id="2.60.120.10:FF:000032">
    <property type="entry name" value="Mannose-1-phosphate guanylyltransferase/mannose-6-phosphate isomerase"/>
    <property type="match status" value="1"/>
</dbReference>
<keyword evidence="5" id="KW-0547">Nucleotide-binding</keyword>
<evidence type="ECO:0000256" key="8">
    <source>
        <dbReference type="RuleBase" id="RU004190"/>
    </source>
</evidence>
<evidence type="ECO:0000313" key="12">
    <source>
        <dbReference type="EMBL" id="SEH30227.1"/>
    </source>
</evidence>
<evidence type="ECO:0000259" key="10">
    <source>
        <dbReference type="Pfam" id="PF01050"/>
    </source>
</evidence>
<comment type="catalytic activity">
    <reaction evidence="7">
        <text>alpha-D-mannose 1-phosphate + GTP + H(+) = GDP-alpha-D-mannose + diphosphate</text>
        <dbReference type="Rhea" id="RHEA:15229"/>
        <dbReference type="ChEBI" id="CHEBI:15378"/>
        <dbReference type="ChEBI" id="CHEBI:33019"/>
        <dbReference type="ChEBI" id="CHEBI:37565"/>
        <dbReference type="ChEBI" id="CHEBI:57527"/>
        <dbReference type="ChEBI" id="CHEBI:58409"/>
        <dbReference type="EC" id="2.7.7.13"/>
    </reaction>
</comment>
<dbReference type="Pfam" id="PF00483">
    <property type="entry name" value="NTP_transferase"/>
    <property type="match status" value="1"/>
</dbReference>
<evidence type="ECO:0000313" key="13">
    <source>
        <dbReference type="Proteomes" id="UP000182983"/>
    </source>
</evidence>
<dbReference type="Gene3D" id="2.60.120.10">
    <property type="entry name" value="Jelly Rolls"/>
    <property type="match status" value="1"/>
</dbReference>
<evidence type="ECO:0000256" key="5">
    <source>
        <dbReference type="ARBA" id="ARBA00022741"/>
    </source>
</evidence>
<gene>
    <name evidence="12" type="ORF">SAMN04244559_00881</name>
</gene>
<dbReference type="GO" id="GO:0009298">
    <property type="term" value="P:GDP-mannose biosynthetic process"/>
    <property type="evidence" value="ECO:0007669"/>
    <property type="project" value="TreeGrafter"/>
</dbReference>
<dbReference type="GO" id="GO:0005525">
    <property type="term" value="F:GTP binding"/>
    <property type="evidence" value="ECO:0007669"/>
    <property type="project" value="UniProtKB-KW"/>
</dbReference>
<evidence type="ECO:0000256" key="7">
    <source>
        <dbReference type="ARBA" id="ARBA00047343"/>
    </source>
</evidence>
<dbReference type="InterPro" id="IPR029044">
    <property type="entry name" value="Nucleotide-diphossugar_trans"/>
</dbReference>
<dbReference type="EMBL" id="FNWO01000003">
    <property type="protein sequence ID" value="SEH30227.1"/>
    <property type="molecule type" value="Genomic_DNA"/>
</dbReference>
<evidence type="ECO:0000256" key="4">
    <source>
        <dbReference type="ARBA" id="ARBA00022695"/>
    </source>
</evidence>
<dbReference type="Pfam" id="PF01050">
    <property type="entry name" value="MannoseP_isomer"/>
    <property type="match status" value="1"/>
</dbReference>
<dbReference type="GO" id="GO:0000271">
    <property type="term" value="P:polysaccharide biosynthetic process"/>
    <property type="evidence" value="ECO:0007669"/>
    <property type="project" value="InterPro"/>
</dbReference>
<accession>A0A1H6H315</accession>
<dbReference type="InterPro" id="IPR049577">
    <property type="entry name" value="GMPP_N"/>
</dbReference>
<dbReference type="PANTHER" id="PTHR46390">
    <property type="entry name" value="MANNOSE-1-PHOSPHATE GUANYLYLTRANSFERASE"/>
    <property type="match status" value="1"/>
</dbReference>
<keyword evidence="13" id="KW-1185">Reference proteome</keyword>
<dbReference type="AlphaFoldDB" id="A0A1H6H315"/>
<dbReference type="InterPro" id="IPR011051">
    <property type="entry name" value="RmlC_Cupin_sf"/>
</dbReference>
<keyword evidence="12" id="KW-0413">Isomerase</keyword>
<evidence type="ECO:0000256" key="1">
    <source>
        <dbReference type="ARBA" id="ARBA00006115"/>
    </source>
</evidence>
<proteinExistence type="inferred from homology"/>
<dbReference type="InterPro" id="IPR005835">
    <property type="entry name" value="NTP_transferase_dom"/>
</dbReference>
<feature type="domain" description="MannoseP isomerase/GMP-like beta-helix" evidence="11">
    <location>
        <begin position="294"/>
        <end position="348"/>
    </location>
</feature>
<dbReference type="FunFam" id="3.90.550.10:FF:000046">
    <property type="entry name" value="Mannose-1-phosphate guanylyltransferase (GDP)"/>
    <property type="match status" value="1"/>
</dbReference>
<dbReference type="OrthoDB" id="9806359at2"/>